<dbReference type="Pfam" id="PF01594">
    <property type="entry name" value="AI-2E_transport"/>
    <property type="match status" value="1"/>
</dbReference>
<dbReference type="EMBL" id="CP016020">
    <property type="protein sequence ID" value="APH06961.1"/>
    <property type="molecule type" value="Genomic_DNA"/>
</dbReference>
<proteinExistence type="inferred from homology"/>
<sequence>MNIQYVYSTLRFILLAGVTLLSVFLCFYVSTLTYPFIIALFLAMIINPFVNFLHHKGKLPRGLSVIISLLLLISITAGVLVLLIAEIVTGTSYLAKVIPGHLDLFAVYIETFIVTKIMPIYNQLMAAFNTLGTSQQQSIIINIQNIGEQIASSVGQFIKNFLENIPAIVSWLPNAATVFIFSLLATFFISKDWYKFKTALSVFMPQKAKKSGRTIYDELRKALIGFIRAQATLISITTSIVLVGLLILKVDYAITIALIIGIVDLLPYLGTGLIFVPWIIYLSFSGSLPLAIGLGVLYIIVIIQRQIMEPKILSSTIGVDPLATLISLFVGYKLLGFLGLVAGPIALVIIKTLYRAGIYKDAWKFITGK</sequence>
<feature type="transmembrane region" description="Helical" evidence="6">
    <location>
        <begin position="65"/>
        <end position="85"/>
    </location>
</feature>
<feature type="transmembrane region" description="Helical" evidence="6">
    <location>
        <begin position="12"/>
        <end position="30"/>
    </location>
</feature>
<feature type="transmembrane region" description="Helical" evidence="6">
    <location>
        <begin position="254"/>
        <end position="281"/>
    </location>
</feature>
<organism evidence="7 8">
    <name type="scientific">Bacillus weihaiensis</name>
    <dbReference type="NCBI Taxonomy" id="1547283"/>
    <lineage>
        <taxon>Bacteria</taxon>
        <taxon>Bacillati</taxon>
        <taxon>Bacillota</taxon>
        <taxon>Bacilli</taxon>
        <taxon>Bacillales</taxon>
        <taxon>Bacillaceae</taxon>
        <taxon>Bacillus</taxon>
    </lineage>
</organism>
<gene>
    <name evidence="7" type="ORF">A9C19_04760</name>
</gene>
<keyword evidence="5 6" id="KW-0472">Membrane</keyword>
<keyword evidence="3 6" id="KW-0812">Transmembrane</keyword>
<keyword evidence="4 6" id="KW-1133">Transmembrane helix</keyword>
<feature type="transmembrane region" description="Helical" evidence="6">
    <location>
        <begin position="36"/>
        <end position="53"/>
    </location>
</feature>
<reference evidence="7 8" key="1">
    <citation type="journal article" date="2016" name="Sci. Rep.">
        <title>Complete genome sequence and transcriptomic analysis of a novel marine strain Bacillus weihaiensis reveals the mechanism of brown algae degradation.</title>
        <authorList>
            <person name="Zhu Y."/>
            <person name="Chen P."/>
            <person name="Bao Y."/>
            <person name="Men Y."/>
            <person name="Zeng Y."/>
            <person name="Yang J."/>
            <person name="Sun J."/>
            <person name="Sun Y."/>
        </authorList>
    </citation>
    <scope>NUCLEOTIDE SEQUENCE [LARGE SCALE GENOMIC DNA]</scope>
    <source>
        <strain evidence="7 8">Alg07</strain>
    </source>
</reference>
<dbReference type="KEGG" id="bwh:A9C19_04760"/>
<evidence type="ECO:0000256" key="1">
    <source>
        <dbReference type="ARBA" id="ARBA00004141"/>
    </source>
</evidence>
<accession>A0A1L3MX90</accession>
<evidence type="ECO:0000313" key="7">
    <source>
        <dbReference type="EMBL" id="APH06961.1"/>
    </source>
</evidence>
<dbReference type="STRING" id="1547283.A9C19_04760"/>
<evidence type="ECO:0000256" key="6">
    <source>
        <dbReference type="SAM" id="Phobius"/>
    </source>
</evidence>
<evidence type="ECO:0000256" key="5">
    <source>
        <dbReference type="ARBA" id="ARBA00023136"/>
    </source>
</evidence>
<dbReference type="InterPro" id="IPR002549">
    <property type="entry name" value="AI-2E-like"/>
</dbReference>
<protein>
    <submittedName>
        <fullName evidence="7">Sporulation integral membrane protein YtvI</fullName>
    </submittedName>
</protein>
<dbReference type="OrthoDB" id="9774361at2"/>
<feature type="transmembrane region" description="Helical" evidence="6">
    <location>
        <begin position="288"/>
        <end position="308"/>
    </location>
</feature>
<evidence type="ECO:0000256" key="4">
    <source>
        <dbReference type="ARBA" id="ARBA00022989"/>
    </source>
</evidence>
<dbReference type="GO" id="GO:0055085">
    <property type="term" value="P:transmembrane transport"/>
    <property type="evidence" value="ECO:0007669"/>
    <property type="project" value="TreeGrafter"/>
</dbReference>
<dbReference type="AlphaFoldDB" id="A0A1L3MX90"/>
<feature type="transmembrane region" description="Helical" evidence="6">
    <location>
        <begin position="168"/>
        <end position="189"/>
    </location>
</feature>
<evidence type="ECO:0000313" key="8">
    <source>
        <dbReference type="Proteomes" id="UP000181936"/>
    </source>
</evidence>
<dbReference type="InterPro" id="IPR014227">
    <property type="entry name" value="YtvI-like"/>
</dbReference>
<comment type="subcellular location">
    <subcellularLocation>
        <location evidence="1">Membrane</location>
        <topology evidence="1">Multi-pass membrane protein</topology>
    </subcellularLocation>
</comment>
<feature type="transmembrane region" description="Helical" evidence="6">
    <location>
        <begin position="223"/>
        <end position="248"/>
    </location>
</feature>
<dbReference type="Proteomes" id="UP000181936">
    <property type="component" value="Chromosome"/>
</dbReference>
<feature type="transmembrane region" description="Helical" evidence="6">
    <location>
        <begin position="328"/>
        <end position="350"/>
    </location>
</feature>
<evidence type="ECO:0000256" key="3">
    <source>
        <dbReference type="ARBA" id="ARBA00022692"/>
    </source>
</evidence>
<name>A0A1L3MX90_9BACI</name>
<dbReference type="GO" id="GO:0016020">
    <property type="term" value="C:membrane"/>
    <property type="evidence" value="ECO:0007669"/>
    <property type="project" value="UniProtKB-SubCell"/>
</dbReference>
<evidence type="ECO:0000256" key="2">
    <source>
        <dbReference type="ARBA" id="ARBA00009773"/>
    </source>
</evidence>
<keyword evidence="8" id="KW-1185">Reference proteome</keyword>
<dbReference type="NCBIfam" id="TIGR02872">
    <property type="entry name" value="spore_ytvI"/>
    <property type="match status" value="1"/>
</dbReference>
<comment type="similarity">
    <text evidence="2">Belongs to the autoinducer-2 exporter (AI-2E) (TC 2.A.86) family.</text>
</comment>
<dbReference type="PANTHER" id="PTHR21716:SF68">
    <property type="entry name" value="TRANSPORT PROTEIN YTVI-RELATED"/>
    <property type="match status" value="1"/>
</dbReference>
<dbReference type="PANTHER" id="PTHR21716">
    <property type="entry name" value="TRANSMEMBRANE PROTEIN"/>
    <property type="match status" value="1"/>
</dbReference>
<dbReference type="RefSeq" id="WP_072581747.1">
    <property type="nucleotide sequence ID" value="NZ_CP016020.1"/>
</dbReference>